<keyword evidence="1" id="KW-0479">Metal-binding</keyword>
<dbReference type="PANTHER" id="PTHR46148:SF59">
    <property type="entry name" value="NUCLEOTIDYLTRANSFERASE, RIBONUCLEASE H"/>
    <property type="match status" value="1"/>
</dbReference>
<dbReference type="GO" id="GO:0008270">
    <property type="term" value="F:zinc ion binding"/>
    <property type="evidence" value="ECO:0007669"/>
    <property type="project" value="UniProtKB-KW"/>
</dbReference>
<proteinExistence type="predicted"/>
<dbReference type="AlphaFoldDB" id="A0A6L2MWT8"/>
<keyword evidence="3" id="KW-0695">RNA-directed DNA polymerase</keyword>
<sequence length="519" mass="58666">MSSPNHPTSDIEVPIASPALSFFHDDPYMKVMKAYDAIDNESPISLPRAPIAPLTIMPLSPVLPLSPKMAPKRTSTSAAPAMNQATIRNPKPRKSLVARKCSYKEFMSCQPFNFKGSEGAVGLIRWFEHTKSVFSYSNCTKDCKVKFATCTLTEEALSWWNSFTQPIWIEEAYKLSWVEFKKLLIKNFHRGLPRSIEGNVTASKPQTLEEAINISQRLMDQEERIRVLGQCTTCNSYHAPEGTCHTCFNCNRPGHFAKDCRVMPRNVNLVNVKNPTPARGACYECGSTDHLKQACPRLNQWNQARSIEPSELGFRYEIEIASRQLVEIDKVIKGCKLEIEGHVFDIDLIPFGHGSFDVIIGMDWLSNHKTEVGFHEKVVRIPLLDGRVPRVLGERPVEKVRLLMSAKLMQEVLETQLDMSTAYHPRPMVRVGEFVLLKVSPWKGVVRFGKNGKLAPRFVGPFEITERIGPVAYRLRLPEKLNGVHDKFHASNLKKCLADPTLQVPLDEIQVDAKLNFIE</sequence>
<dbReference type="Pfam" id="PF00098">
    <property type="entry name" value="zf-CCHC"/>
    <property type="match status" value="1"/>
</dbReference>
<feature type="domain" description="CCHC-type" evidence="2">
    <location>
        <begin position="282"/>
        <end position="297"/>
    </location>
</feature>
<dbReference type="InterPro" id="IPR021109">
    <property type="entry name" value="Peptidase_aspartic_dom_sf"/>
</dbReference>
<keyword evidence="1" id="KW-0863">Zinc-finger</keyword>
<gene>
    <name evidence="3" type="ORF">Tci_050434</name>
</gene>
<evidence type="ECO:0000256" key="1">
    <source>
        <dbReference type="PROSITE-ProRule" id="PRU00047"/>
    </source>
</evidence>
<feature type="domain" description="CCHC-type" evidence="2">
    <location>
        <begin position="247"/>
        <end position="261"/>
    </location>
</feature>
<dbReference type="PANTHER" id="PTHR46148">
    <property type="entry name" value="CHROMO DOMAIN-CONTAINING PROTEIN"/>
    <property type="match status" value="1"/>
</dbReference>
<dbReference type="Gene3D" id="4.10.60.10">
    <property type="entry name" value="Zinc finger, CCHC-type"/>
    <property type="match status" value="1"/>
</dbReference>
<name>A0A6L2MWT8_TANCI</name>
<dbReference type="Pfam" id="PF08284">
    <property type="entry name" value="RVP_2"/>
    <property type="match status" value="1"/>
</dbReference>
<accession>A0A6L2MWT8</accession>
<organism evidence="3">
    <name type="scientific">Tanacetum cinerariifolium</name>
    <name type="common">Dalmatian daisy</name>
    <name type="synonym">Chrysanthemum cinerariifolium</name>
    <dbReference type="NCBI Taxonomy" id="118510"/>
    <lineage>
        <taxon>Eukaryota</taxon>
        <taxon>Viridiplantae</taxon>
        <taxon>Streptophyta</taxon>
        <taxon>Embryophyta</taxon>
        <taxon>Tracheophyta</taxon>
        <taxon>Spermatophyta</taxon>
        <taxon>Magnoliopsida</taxon>
        <taxon>eudicotyledons</taxon>
        <taxon>Gunneridae</taxon>
        <taxon>Pentapetalae</taxon>
        <taxon>asterids</taxon>
        <taxon>campanulids</taxon>
        <taxon>Asterales</taxon>
        <taxon>Asteraceae</taxon>
        <taxon>Asteroideae</taxon>
        <taxon>Anthemideae</taxon>
        <taxon>Anthemidinae</taxon>
        <taxon>Tanacetum</taxon>
    </lineage>
</organism>
<reference evidence="3" key="1">
    <citation type="journal article" date="2019" name="Sci. Rep.">
        <title>Draft genome of Tanacetum cinerariifolium, the natural source of mosquito coil.</title>
        <authorList>
            <person name="Yamashiro T."/>
            <person name="Shiraishi A."/>
            <person name="Satake H."/>
            <person name="Nakayama K."/>
        </authorList>
    </citation>
    <scope>NUCLEOTIDE SEQUENCE</scope>
</reference>
<dbReference type="Pfam" id="PF24626">
    <property type="entry name" value="SH3_Tf2-1"/>
    <property type="match status" value="1"/>
</dbReference>
<evidence type="ECO:0000259" key="2">
    <source>
        <dbReference type="PROSITE" id="PS50158"/>
    </source>
</evidence>
<protein>
    <submittedName>
        <fullName evidence="3">Reverse transcriptase domain-containing protein</fullName>
    </submittedName>
</protein>
<evidence type="ECO:0000313" key="3">
    <source>
        <dbReference type="EMBL" id="GEU78456.1"/>
    </source>
</evidence>
<dbReference type="InterPro" id="IPR036875">
    <property type="entry name" value="Znf_CCHC_sf"/>
</dbReference>
<dbReference type="InterPro" id="IPR001878">
    <property type="entry name" value="Znf_CCHC"/>
</dbReference>
<dbReference type="SUPFAM" id="SSF57756">
    <property type="entry name" value="Retrovirus zinc finger-like domains"/>
    <property type="match status" value="1"/>
</dbReference>
<dbReference type="GO" id="GO:0003964">
    <property type="term" value="F:RNA-directed DNA polymerase activity"/>
    <property type="evidence" value="ECO:0007669"/>
    <property type="project" value="UniProtKB-KW"/>
</dbReference>
<dbReference type="CDD" id="cd00303">
    <property type="entry name" value="retropepsin_like"/>
    <property type="match status" value="1"/>
</dbReference>
<keyword evidence="3" id="KW-0808">Transferase</keyword>
<keyword evidence="3" id="KW-0548">Nucleotidyltransferase</keyword>
<dbReference type="EMBL" id="BKCJ010007677">
    <property type="protein sequence ID" value="GEU78456.1"/>
    <property type="molecule type" value="Genomic_DNA"/>
</dbReference>
<keyword evidence="1" id="KW-0862">Zinc</keyword>
<comment type="caution">
    <text evidence="3">The sequence shown here is derived from an EMBL/GenBank/DDBJ whole genome shotgun (WGS) entry which is preliminary data.</text>
</comment>
<dbReference type="InterPro" id="IPR056924">
    <property type="entry name" value="SH3_Tf2-1"/>
</dbReference>
<dbReference type="GO" id="GO:0003676">
    <property type="term" value="F:nucleic acid binding"/>
    <property type="evidence" value="ECO:0007669"/>
    <property type="project" value="InterPro"/>
</dbReference>
<dbReference type="SMART" id="SM00343">
    <property type="entry name" value="ZnF_C2HC"/>
    <property type="match status" value="2"/>
</dbReference>
<dbReference type="Gene3D" id="2.40.70.10">
    <property type="entry name" value="Acid Proteases"/>
    <property type="match status" value="1"/>
</dbReference>
<dbReference type="PROSITE" id="PS50158">
    <property type="entry name" value="ZF_CCHC"/>
    <property type="match status" value="2"/>
</dbReference>